<dbReference type="PROSITE" id="PS01070">
    <property type="entry name" value="NUCLEASE_NON_SPEC"/>
    <property type="match status" value="1"/>
</dbReference>
<evidence type="ECO:0000256" key="9">
    <source>
        <dbReference type="PIRSR" id="PIRSR640255-2"/>
    </source>
</evidence>
<feature type="active site" description="Proton acceptor" evidence="8">
    <location>
        <position position="166"/>
    </location>
</feature>
<name>A5WHU4_PSYWF</name>
<feature type="transmembrane region" description="Helical" evidence="11">
    <location>
        <begin position="45"/>
        <end position="70"/>
    </location>
</feature>
<gene>
    <name evidence="14" type="ordered locus">PsycPRwf_2295</name>
</gene>
<dbReference type="InterPro" id="IPR040255">
    <property type="entry name" value="Non-specific_endonuclease"/>
</dbReference>
<dbReference type="InterPro" id="IPR044925">
    <property type="entry name" value="His-Me_finger_sf"/>
</dbReference>
<dbReference type="KEGG" id="prw:PsycPRwf_2295"/>
<keyword evidence="4 9" id="KW-0479">Metal-binding</keyword>
<keyword evidence="7" id="KW-0460">Magnesium</keyword>
<dbReference type="InterPro" id="IPR020821">
    <property type="entry name" value="ENPP1-3/EXOG-like_nuc-like"/>
</dbReference>
<keyword evidence="6 10" id="KW-0378">Hydrolase</keyword>
<dbReference type="Pfam" id="PF01223">
    <property type="entry name" value="Endonuclease_NS"/>
    <property type="match status" value="1"/>
</dbReference>
<evidence type="ECO:0000256" key="5">
    <source>
        <dbReference type="ARBA" id="ARBA00022759"/>
    </source>
</evidence>
<dbReference type="InterPro" id="IPR018524">
    <property type="entry name" value="DNA/RNA_endonuclease_AS"/>
</dbReference>
<evidence type="ECO:0000256" key="7">
    <source>
        <dbReference type="ARBA" id="ARBA00022842"/>
    </source>
</evidence>
<dbReference type="SUPFAM" id="SSF54060">
    <property type="entry name" value="His-Me finger endonucleases"/>
    <property type="match status" value="1"/>
</dbReference>
<dbReference type="Gene3D" id="3.40.570.10">
    <property type="entry name" value="Extracellular Endonuclease, subunit A"/>
    <property type="match status" value="1"/>
</dbReference>
<evidence type="ECO:0000256" key="1">
    <source>
        <dbReference type="ARBA" id="ARBA00001946"/>
    </source>
</evidence>
<evidence type="ECO:0000259" key="12">
    <source>
        <dbReference type="SMART" id="SM00477"/>
    </source>
</evidence>
<dbReference type="SMART" id="SM00477">
    <property type="entry name" value="NUC"/>
    <property type="match status" value="1"/>
</dbReference>
<dbReference type="HOGENOM" id="CLU_055174_1_0_6"/>
<evidence type="ECO:0000256" key="6">
    <source>
        <dbReference type="ARBA" id="ARBA00022801"/>
    </source>
</evidence>
<sequence length="348" mass="39218">MVNHHKRPLQWHNHISHISHIRLIAGASKELTGSLEITHKHDKPALSVATLFVKLGLILLSVLLSSGAWAGSFDNCKQNFYAVTAPDYLNQKLLNKSMELCFDGFATLYSGASRTPLWSAEHLTRERLYQAEQIPREDSFHSESRLPNSMQAQLADYKNSGYDRGHLAPNADMANTSQQYDSFSLANIVPQDPRNNRYSWKNIESVTRYLTKKHGEVYVVTGVVFAGKKVTQINNRVLVPSHMFKAVYVPQTEQAGVYYSPNDDSDIVEIISVDELALRSGIDVFPAISSQAKAAAMPLEISLGDVSDRGDYDNKKKADPKADQQEQPLWYLILIEILHWVVDNFFKK</sequence>
<evidence type="ECO:0000256" key="2">
    <source>
        <dbReference type="ARBA" id="ARBA00010052"/>
    </source>
</evidence>
<dbReference type="STRING" id="349106.PsycPRwf_2295"/>
<dbReference type="GO" id="GO:0000014">
    <property type="term" value="F:single-stranded DNA endodeoxyribonuclease activity"/>
    <property type="evidence" value="ECO:0007669"/>
    <property type="project" value="TreeGrafter"/>
</dbReference>
<proteinExistence type="inferred from homology"/>
<dbReference type="EMBL" id="CP000713">
    <property type="protein sequence ID" value="ABQ95235.1"/>
    <property type="molecule type" value="Genomic_DNA"/>
</dbReference>
<dbReference type="SMART" id="SM00892">
    <property type="entry name" value="Endonuclease_NS"/>
    <property type="match status" value="1"/>
</dbReference>
<dbReference type="PANTHER" id="PTHR13966:SF5">
    <property type="entry name" value="ENDONUCLEASE G, MITOCHONDRIAL"/>
    <property type="match status" value="1"/>
</dbReference>
<keyword evidence="3 10" id="KW-0540">Nuclease</keyword>
<evidence type="ECO:0000256" key="4">
    <source>
        <dbReference type="ARBA" id="ARBA00022723"/>
    </source>
</evidence>
<evidence type="ECO:0000256" key="10">
    <source>
        <dbReference type="RuleBase" id="RU366055"/>
    </source>
</evidence>
<dbReference type="InterPro" id="IPR001604">
    <property type="entry name" value="Endo_G_ENPP1-like_dom"/>
</dbReference>
<dbReference type="GO" id="GO:0046872">
    <property type="term" value="F:metal ion binding"/>
    <property type="evidence" value="ECO:0007669"/>
    <property type="project" value="UniProtKB-KW"/>
</dbReference>
<feature type="domain" description="DNA/RNA non-specific endonuclease/pyrophosphatase/phosphodiesterase" evidence="13">
    <location>
        <begin position="101"/>
        <end position="291"/>
    </location>
</feature>
<dbReference type="GO" id="GO:0003676">
    <property type="term" value="F:nucleic acid binding"/>
    <property type="evidence" value="ECO:0007669"/>
    <property type="project" value="InterPro"/>
</dbReference>
<feature type="binding site" evidence="9">
    <location>
        <position position="196"/>
    </location>
    <ligand>
        <name>Mg(2+)</name>
        <dbReference type="ChEBI" id="CHEBI:18420"/>
        <note>catalytic</note>
    </ligand>
</feature>
<feature type="domain" description="ENPP1-3/EXOG-like endonuclease/phosphodiesterase" evidence="12">
    <location>
        <begin position="102"/>
        <end position="291"/>
    </location>
</feature>
<dbReference type="PANTHER" id="PTHR13966">
    <property type="entry name" value="ENDONUCLEASE RELATED"/>
    <property type="match status" value="1"/>
</dbReference>
<evidence type="ECO:0000256" key="3">
    <source>
        <dbReference type="ARBA" id="ARBA00022722"/>
    </source>
</evidence>
<comment type="similarity">
    <text evidence="2 10">Belongs to the DNA/RNA non-specific endonuclease family.</text>
</comment>
<organism evidence="14">
    <name type="scientific">Psychrobacter sp. (strain PRwf-1)</name>
    <dbReference type="NCBI Taxonomy" id="349106"/>
    <lineage>
        <taxon>Bacteria</taxon>
        <taxon>Pseudomonadati</taxon>
        <taxon>Pseudomonadota</taxon>
        <taxon>Gammaproteobacteria</taxon>
        <taxon>Moraxellales</taxon>
        <taxon>Moraxellaceae</taxon>
        <taxon>Psychrobacter</taxon>
    </lineage>
</organism>
<keyword evidence="11" id="KW-0812">Transmembrane</keyword>
<reference evidence="14" key="1">
    <citation type="submission" date="2007-05" db="EMBL/GenBank/DDBJ databases">
        <title>Complete sequence of chromosome of Psychrobacter sp. PRwf-1.</title>
        <authorList>
            <consortium name="US DOE Joint Genome Institute"/>
            <person name="Copeland A."/>
            <person name="Lucas S."/>
            <person name="Lapidus A."/>
            <person name="Barry K."/>
            <person name="Detter J.C."/>
            <person name="Glavina del Rio T."/>
            <person name="Hammon N."/>
            <person name="Israni S."/>
            <person name="Dalin E."/>
            <person name="Tice H."/>
            <person name="Pitluck S."/>
            <person name="Chain P."/>
            <person name="Malfatti S."/>
            <person name="Shin M."/>
            <person name="Vergez L."/>
            <person name="Schmutz J."/>
            <person name="Larimer F."/>
            <person name="Land M."/>
            <person name="Hauser L."/>
            <person name="Kyrpides N."/>
            <person name="Kim E."/>
            <person name="Tiedje J."/>
            <person name="Richardson P."/>
        </authorList>
    </citation>
    <scope>NUCLEOTIDE SEQUENCE [LARGE SCALE GENOMIC DNA]</scope>
    <source>
        <strain evidence="14">PRwf-1</strain>
    </source>
</reference>
<dbReference type="eggNOG" id="COG1864">
    <property type="taxonomic scope" value="Bacteria"/>
</dbReference>
<evidence type="ECO:0000256" key="11">
    <source>
        <dbReference type="SAM" id="Phobius"/>
    </source>
</evidence>
<keyword evidence="5 10" id="KW-0255">Endonuclease</keyword>
<comment type="cofactor">
    <cofactor evidence="1 10">
        <name>Mg(2+)</name>
        <dbReference type="ChEBI" id="CHEBI:18420"/>
    </cofactor>
</comment>
<dbReference type="AlphaFoldDB" id="A5WHU4"/>
<keyword evidence="11" id="KW-1133">Transmembrane helix</keyword>
<dbReference type="EC" id="3.1.30.-" evidence="10"/>
<dbReference type="InterPro" id="IPR044929">
    <property type="entry name" value="DNA/RNA_non-sp_Endonuclease_sf"/>
</dbReference>
<evidence type="ECO:0000256" key="8">
    <source>
        <dbReference type="PIRSR" id="PIRSR640255-1"/>
    </source>
</evidence>
<protein>
    <recommendedName>
        <fullName evidence="10">Endonuclease</fullName>
        <ecNumber evidence="10">3.1.30.-</ecNumber>
    </recommendedName>
</protein>
<keyword evidence="11" id="KW-0472">Membrane</keyword>
<dbReference type="GO" id="GO:0004521">
    <property type="term" value="F:RNA endonuclease activity"/>
    <property type="evidence" value="ECO:0007669"/>
    <property type="project" value="TreeGrafter"/>
</dbReference>
<evidence type="ECO:0000313" key="14">
    <source>
        <dbReference type="EMBL" id="ABQ95235.1"/>
    </source>
</evidence>
<accession>A5WHU4</accession>
<evidence type="ECO:0000259" key="13">
    <source>
        <dbReference type="SMART" id="SM00892"/>
    </source>
</evidence>